<feature type="domain" description="EamA" evidence="7">
    <location>
        <begin position="32"/>
        <end position="163"/>
    </location>
</feature>
<dbReference type="SUPFAM" id="SSF103481">
    <property type="entry name" value="Multidrug resistance efflux transporter EmrE"/>
    <property type="match status" value="2"/>
</dbReference>
<accession>A0A4R4Y9G3</accession>
<dbReference type="AlphaFoldDB" id="A0A4R4Y9G3"/>
<feature type="transmembrane region" description="Helical" evidence="6">
    <location>
        <begin position="206"/>
        <end position="225"/>
    </location>
</feature>
<feature type="domain" description="EamA" evidence="7">
    <location>
        <begin position="176"/>
        <end position="308"/>
    </location>
</feature>
<organism evidence="8 9">
    <name type="scientific">Saccharopolyspora elongata</name>
    <dbReference type="NCBI Taxonomy" id="2530387"/>
    <lineage>
        <taxon>Bacteria</taxon>
        <taxon>Bacillati</taxon>
        <taxon>Actinomycetota</taxon>
        <taxon>Actinomycetes</taxon>
        <taxon>Pseudonocardiales</taxon>
        <taxon>Pseudonocardiaceae</taxon>
        <taxon>Saccharopolyspora</taxon>
    </lineage>
</organism>
<keyword evidence="9" id="KW-1185">Reference proteome</keyword>
<feature type="transmembrane region" description="Helical" evidence="6">
    <location>
        <begin position="91"/>
        <end position="108"/>
    </location>
</feature>
<evidence type="ECO:0000256" key="2">
    <source>
        <dbReference type="ARBA" id="ARBA00007362"/>
    </source>
</evidence>
<evidence type="ECO:0000313" key="8">
    <source>
        <dbReference type="EMBL" id="TDD41036.1"/>
    </source>
</evidence>
<feature type="transmembrane region" description="Helical" evidence="6">
    <location>
        <begin position="120"/>
        <end position="139"/>
    </location>
</feature>
<sequence>MTLRDANVVEAGDVTASAGARRVPSRALGLSVAAVLAAALIWSSSFAVTKVALAEVPPMTIGALRFVLAALVLGVLVHAKQDKRLPTVRQRITIGIAGLLGISLYFALENVGVDLASASDATLIVASYPIITLVLELLLGRAGFSVVRLVGMLVAIGGVWLVVRDSATDHGADHLLGDVILILGGVVWAAYNLVAQRDKSGASPIVVTYYQTVAGAGGFVVLSLFEIDRWSVPSPGGAVRIAFLAIVCSVVAFLLYNYGLRGLVPSVAVNLLNIVPVAGLGWAVLLADETLSGTQVVGAAVVILGVVLGLYRDSRDGAEAGTEREEAPVEGR</sequence>
<feature type="transmembrane region" description="Helical" evidence="6">
    <location>
        <begin position="175"/>
        <end position="194"/>
    </location>
</feature>
<evidence type="ECO:0000259" key="7">
    <source>
        <dbReference type="Pfam" id="PF00892"/>
    </source>
</evidence>
<feature type="transmembrane region" description="Helical" evidence="6">
    <location>
        <begin position="263"/>
        <end position="285"/>
    </location>
</feature>
<dbReference type="InterPro" id="IPR037185">
    <property type="entry name" value="EmrE-like"/>
</dbReference>
<dbReference type="OrthoDB" id="9805239at2"/>
<dbReference type="PANTHER" id="PTHR32322:SF2">
    <property type="entry name" value="EAMA DOMAIN-CONTAINING PROTEIN"/>
    <property type="match status" value="1"/>
</dbReference>
<keyword evidence="5 6" id="KW-0472">Membrane</keyword>
<dbReference type="EMBL" id="SMKW01000063">
    <property type="protein sequence ID" value="TDD41036.1"/>
    <property type="molecule type" value="Genomic_DNA"/>
</dbReference>
<comment type="subcellular location">
    <subcellularLocation>
        <location evidence="1">Membrane</location>
        <topology evidence="1">Multi-pass membrane protein</topology>
    </subcellularLocation>
</comment>
<name>A0A4R4Y9G3_9PSEU</name>
<feature type="transmembrane region" description="Helical" evidence="6">
    <location>
        <begin position="146"/>
        <end position="163"/>
    </location>
</feature>
<evidence type="ECO:0000256" key="1">
    <source>
        <dbReference type="ARBA" id="ARBA00004141"/>
    </source>
</evidence>
<dbReference type="Gene3D" id="1.10.3730.20">
    <property type="match status" value="1"/>
</dbReference>
<comment type="caution">
    <text evidence="8">The sequence shown here is derived from an EMBL/GenBank/DDBJ whole genome shotgun (WGS) entry which is preliminary data.</text>
</comment>
<reference evidence="8 9" key="1">
    <citation type="submission" date="2019-03" db="EMBL/GenBank/DDBJ databases">
        <title>Draft genome sequences of novel Actinobacteria.</title>
        <authorList>
            <person name="Sahin N."/>
            <person name="Ay H."/>
            <person name="Saygin H."/>
        </authorList>
    </citation>
    <scope>NUCLEOTIDE SEQUENCE [LARGE SCALE GENOMIC DNA]</scope>
    <source>
        <strain evidence="8 9">7K502</strain>
    </source>
</reference>
<keyword evidence="3 6" id="KW-0812">Transmembrane</keyword>
<gene>
    <name evidence="8" type="ORF">E1288_33910</name>
</gene>
<feature type="transmembrane region" description="Helical" evidence="6">
    <location>
        <begin position="291"/>
        <end position="311"/>
    </location>
</feature>
<feature type="transmembrane region" description="Helical" evidence="6">
    <location>
        <begin position="27"/>
        <end position="48"/>
    </location>
</feature>
<evidence type="ECO:0000256" key="5">
    <source>
        <dbReference type="ARBA" id="ARBA00023136"/>
    </source>
</evidence>
<dbReference type="RefSeq" id="WP_132492588.1">
    <property type="nucleotide sequence ID" value="NZ_SMKW01000063.1"/>
</dbReference>
<evidence type="ECO:0000256" key="3">
    <source>
        <dbReference type="ARBA" id="ARBA00022692"/>
    </source>
</evidence>
<protein>
    <submittedName>
        <fullName evidence="8">DMT family transporter</fullName>
    </submittedName>
</protein>
<evidence type="ECO:0000256" key="6">
    <source>
        <dbReference type="SAM" id="Phobius"/>
    </source>
</evidence>
<dbReference type="InterPro" id="IPR050638">
    <property type="entry name" value="AA-Vitamin_Transporters"/>
</dbReference>
<dbReference type="InterPro" id="IPR000620">
    <property type="entry name" value="EamA_dom"/>
</dbReference>
<feature type="transmembrane region" description="Helical" evidence="6">
    <location>
        <begin position="60"/>
        <end position="79"/>
    </location>
</feature>
<dbReference type="PANTHER" id="PTHR32322">
    <property type="entry name" value="INNER MEMBRANE TRANSPORTER"/>
    <property type="match status" value="1"/>
</dbReference>
<proteinExistence type="inferred from homology"/>
<evidence type="ECO:0000313" key="9">
    <source>
        <dbReference type="Proteomes" id="UP000294947"/>
    </source>
</evidence>
<dbReference type="GO" id="GO:0016020">
    <property type="term" value="C:membrane"/>
    <property type="evidence" value="ECO:0007669"/>
    <property type="project" value="UniProtKB-SubCell"/>
</dbReference>
<dbReference type="Proteomes" id="UP000294947">
    <property type="component" value="Unassembled WGS sequence"/>
</dbReference>
<keyword evidence="4 6" id="KW-1133">Transmembrane helix</keyword>
<dbReference type="Pfam" id="PF00892">
    <property type="entry name" value="EamA"/>
    <property type="match status" value="2"/>
</dbReference>
<feature type="transmembrane region" description="Helical" evidence="6">
    <location>
        <begin position="237"/>
        <end position="256"/>
    </location>
</feature>
<comment type="similarity">
    <text evidence="2">Belongs to the EamA transporter family.</text>
</comment>
<evidence type="ECO:0000256" key="4">
    <source>
        <dbReference type="ARBA" id="ARBA00022989"/>
    </source>
</evidence>